<name>A0A9D4N1K6_DREPO</name>
<evidence type="ECO:0000256" key="1">
    <source>
        <dbReference type="SAM" id="MobiDB-lite"/>
    </source>
</evidence>
<gene>
    <name evidence="2" type="ORF">DPMN_011999</name>
</gene>
<keyword evidence="3" id="KW-1185">Reference proteome</keyword>
<comment type="caution">
    <text evidence="2">The sequence shown here is derived from an EMBL/GenBank/DDBJ whole genome shotgun (WGS) entry which is preliminary data.</text>
</comment>
<reference evidence="2" key="1">
    <citation type="journal article" date="2019" name="bioRxiv">
        <title>The Genome of the Zebra Mussel, Dreissena polymorpha: A Resource for Invasive Species Research.</title>
        <authorList>
            <person name="McCartney M.A."/>
            <person name="Auch B."/>
            <person name="Kono T."/>
            <person name="Mallez S."/>
            <person name="Zhang Y."/>
            <person name="Obille A."/>
            <person name="Becker A."/>
            <person name="Abrahante J.E."/>
            <person name="Garbe J."/>
            <person name="Badalamenti J.P."/>
            <person name="Herman A."/>
            <person name="Mangelson H."/>
            <person name="Liachko I."/>
            <person name="Sullivan S."/>
            <person name="Sone E.D."/>
            <person name="Koren S."/>
            <person name="Silverstein K.A.T."/>
            <person name="Beckman K.B."/>
            <person name="Gohl D.M."/>
        </authorList>
    </citation>
    <scope>NUCLEOTIDE SEQUENCE</scope>
    <source>
        <strain evidence="2">Duluth1</strain>
        <tissue evidence="2">Whole animal</tissue>
    </source>
</reference>
<evidence type="ECO:0000313" key="2">
    <source>
        <dbReference type="EMBL" id="KAH3887977.1"/>
    </source>
</evidence>
<evidence type="ECO:0000313" key="3">
    <source>
        <dbReference type="Proteomes" id="UP000828390"/>
    </source>
</evidence>
<feature type="region of interest" description="Disordered" evidence="1">
    <location>
        <begin position="77"/>
        <end position="103"/>
    </location>
</feature>
<accession>A0A9D4N1K6</accession>
<protein>
    <submittedName>
        <fullName evidence="2">Uncharacterized protein</fullName>
    </submittedName>
</protein>
<dbReference type="EMBL" id="JAIWYP010000001">
    <property type="protein sequence ID" value="KAH3887977.1"/>
    <property type="molecule type" value="Genomic_DNA"/>
</dbReference>
<organism evidence="2 3">
    <name type="scientific">Dreissena polymorpha</name>
    <name type="common">Zebra mussel</name>
    <name type="synonym">Mytilus polymorpha</name>
    <dbReference type="NCBI Taxonomy" id="45954"/>
    <lineage>
        <taxon>Eukaryota</taxon>
        <taxon>Metazoa</taxon>
        <taxon>Spiralia</taxon>
        <taxon>Lophotrochozoa</taxon>
        <taxon>Mollusca</taxon>
        <taxon>Bivalvia</taxon>
        <taxon>Autobranchia</taxon>
        <taxon>Heteroconchia</taxon>
        <taxon>Euheterodonta</taxon>
        <taxon>Imparidentia</taxon>
        <taxon>Neoheterodontei</taxon>
        <taxon>Myida</taxon>
        <taxon>Dreissenoidea</taxon>
        <taxon>Dreissenidae</taxon>
        <taxon>Dreissena</taxon>
    </lineage>
</organism>
<feature type="compositionally biased region" description="Basic and acidic residues" evidence="1">
    <location>
        <begin position="77"/>
        <end position="86"/>
    </location>
</feature>
<dbReference type="Proteomes" id="UP000828390">
    <property type="component" value="Unassembled WGS sequence"/>
</dbReference>
<sequence length="103" mass="12121">MFRPCVIHFFRGPLWIGLDFVELSRELKTDLPSRAEDHLKRIRMLGTMEEHLRAAVRTARKALSVLKEVRRIERKQDVKARARDQSFGRSTCSNRRRSNDGEN</sequence>
<proteinExistence type="predicted"/>
<dbReference type="AlphaFoldDB" id="A0A9D4N1K6"/>
<reference evidence="2" key="2">
    <citation type="submission" date="2020-11" db="EMBL/GenBank/DDBJ databases">
        <authorList>
            <person name="McCartney M.A."/>
            <person name="Auch B."/>
            <person name="Kono T."/>
            <person name="Mallez S."/>
            <person name="Becker A."/>
            <person name="Gohl D.M."/>
            <person name="Silverstein K.A.T."/>
            <person name="Koren S."/>
            <person name="Bechman K.B."/>
            <person name="Herman A."/>
            <person name="Abrahante J.E."/>
            <person name="Garbe J."/>
        </authorList>
    </citation>
    <scope>NUCLEOTIDE SEQUENCE</scope>
    <source>
        <strain evidence="2">Duluth1</strain>
        <tissue evidence="2">Whole animal</tissue>
    </source>
</reference>